<dbReference type="AlphaFoldDB" id="A0A090XEA3"/>
<sequence length="191" mass="20920">MSGGTTYCVSGFGKGLDMRPMNFKDTVQKIRVCSLCNVIPNTVVLLPCSHSLCELCFDKCPEDGERCLLDQERLRQECVEKLTLSERKTLPHGRWPAGTTPLRLHSSPVQRISLLDSLRERTATVPTRSAALAATNYVASQRRGGTPSKSGCTALLTEDGPGDVLLTSAAVHRSMTWEKAIGEMKDAVREK</sequence>
<dbReference type="SUPFAM" id="SSF57850">
    <property type="entry name" value="RING/U-box"/>
    <property type="match status" value="1"/>
</dbReference>
<protein>
    <submittedName>
        <fullName evidence="1">Putative secreted protein</fullName>
    </submittedName>
</protein>
<organism evidence="1">
    <name type="scientific">Ixodes ricinus</name>
    <name type="common">Common tick</name>
    <name type="synonym">Acarus ricinus</name>
    <dbReference type="NCBI Taxonomy" id="34613"/>
    <lineage>
        <taxon>Eukaryota</taxon>
        <taxon>Metazoa</taxon>
        <taxon>Ecdysozoa</taxon>
        <taxon>Arthropoda</taxon>
        <taxon>Chelicerata</taxon>
        <taxon>Arachnida</taxon>
        <taxon>Acari</taxon>
        <taxon>Parasitiformes</taxon>
        <taxon>Ixodida</taxon>
        <taxon>Ixodoidea</taxon>
        <taxon>Ixodidae</taxon>
        <taxon>Ixodinae</taxon>
        <taxon>Ixodes</taxon>
    </lineage>
</organism>
<dbReference type="InterPro" id="IPR013083">
    <property type="entry name" value="Znf_RING/FYVE/PHD"/>
</dbReference>
<dbReference type="Gene3D" id="3.30.40.10">
    <property type="entry name" value="Zinc/RING finger domain, C3HC4 (zinc finger)"/>
    <property type="match status" value="1"/>
</dbReference>
<accession>A0A090XEA3</accession>
<evidence type="ECO:0000313" key="1">
    <source>
        <dbReference type="EMBL" id="JAC92518.1"/>
    </source>
</evidence>
<reference evidence="1" key="1">
    <citation type="journal article" date="2015" name="PLoS Negl. Trop. Dis.">
        <title>Deep Sequencing Analysis of the Ixodes ricinus Haemocytome.</title>
        <authorList>
            <person name="Kotsyfakis M."/>
            <person name="Kopacek P."/>
            <person name="Franta Z."/>
            <person name="Pedra J.H."/>
            <person name="Ribeiro J.M."/>
        </authorList>
    </citation>
    <scope>NUCLEOTIDE SEQUENCE</scope>
</reference>
<dbReference type="EMBL" id="GBIH01002192">
    <property type="protein sequence ID" value="JAC92518.1"/>
    <property type="molecule type" value="mRNA"/>
</dbReference>
<proteinExistence type="evidence at transcript level"/>
<name>A0A090XEA3_IXORI</name>